<gene>
    <name evidence="5" type="ORF">ACFSJG_24700</name>
</gene>
<dbReference type="Proteomes" id="UP001597286">
    <property type="component" value="Unassembled WGS sequence"/>
</dbReference>
<accession>A0ABW4PAR3</accession>
<dbReference type="PROSITE" id="PS00012">
    <property type="entry name" value="PHOSPHOPANTETHEINE"/>
    <property type="match status" value="1"/>
</dbReference>
<dbReference type="InterPro" id="IPR000873">
    <property type="entry name" value="AMP-dep_synth/lig_dom"/>
</dbReference>
<keyword evidence="6" id="KW-1185">Reference proteome</keyword>
<evidence type="ECO:0000256" key="1">
    <source>
        <dbReference type="ARBA" id="ARBA00001957"/>
    </source>
</evidence>
<dbReference type="InterPro" id="IPR006162">
    <property type="entry name" value="Ppantetheine_attach_site"/>
</dbReference>
<dbReference type="InterPro" id="IPR036736">
    <property type="entry name" value="ACP-like_sf"/>
</dbReference>
<dbReference type="RefSeq" id="WP_378487858.1">
    <property type="nucleotide sequence ID" value="NZ_JBHUFB010000020.1"/>
</dbReference>
<dbReference type="Gene3D" id="3.30.559.10">
    <property type="entry name" value="Chloramphenicol acetyltransferase-like domain"/>
    <property type="match status" value="2"/>
</dbReference>
<evidence type="ECO:0000259" key="4">
    <source>
        <dbReference type="PROSITE" id="PS50075"/>
    </source>
</evidence>
<keyword evidence="2" id="KW-0596">Phosphopantetheine</keyword>
<reference evidence="6" key="1">
    <citation type="journal article" date="2019" name="Int. J. Syst. Evol. Microbiol.">
        <title>The Global Catalogue of Microorganisms (GCM) 10K type strain sequencing project: providing services to taxonomists for standard genome sequencing and annotation.</title>
        <authorList>
            <consortium name="The Broad Institute Genomics Platform"/>
            <consortium name="The Broad Institute Genome Sequencing Center for Infectious Disease"/>
            <person name="Wu L."/>
            <person name="Ma J."/>
        </authorList>
    </citation>
    <scope>NUCLEOTIDE SEQUENCE [LARGE SCALE GENOMIC DNA]</scope>
    <source>
        <strain evidence="6">DT72</strain>
    </source>
</reference>
<dbReference type="Pfam" id="PF00550">
    <property type="entry name" value="PP-binding"/>
    <property type="match status" value="1"/>
</dbReference>
<dbReference type="Gene3D" id="3.30.300.30">
    <property type="match status" value="1"/>
</dbReference>
<keyword evidence="3" id="KW-0597">Phosphoprotein</keyword>
<dbReference type="PANTHER" id="PTHR45527:SF1">
    <property type="entry name" value="FATTY ACID SYNTHASE"/>
    <property type="match status" value="1"/>
</dbReference>
<dbReference type="CDD" id="cd05930">
    <property type="entry name" value="A_NRPS"/>
    <property type="match status" value="1"/>
</dbReference>
<comment type="cofactor">
    <cofactor evidence="1">
        <name>pantetheine 4'-phosphate</name>
        <dbReference type="ChEBI" id="CHEBI:47942"/>
    </cofactor>
</comment>
<dbReference type="NCBIfam" id="TIGR01733">
    <property type="entry name" value="AA-adenyl-dom"/>
    <property type="match status" value="1"/>
</dbReference>
<evidence type="ECO:0000313" key="5">
    <source>
        <dbReference type="EMBL" id="MFD1815432.1"/>
    </source>
</evidence>
<proteinExistence type="predicted"/>
<dbReference type="InterPro" id="IPR009081">
    <property type="entry name" value="PP-bd_ACP"/>
</dbReference>
<dbReference type="SMART" id="SM00823">
    <property type="entry name" value="PKS_PP"/>
    <property type="match status" value="1"/>
</dbReference>
<dbReference type="InterPro" id="IPR001242">
    <property type="entry name" value="Condensation_dom"/>
</dbReference>
<comment type="caution">
    <text evidence="5">The sequence shown here is derived from an EMBL/GenBank/DDBJ whole genome shotgun (WGS) entry which is preliminary data.</text>
</comment>
<name>A0ABW4PAR3_9NOCA</name>
<dbReference type="Gene3D" id="3.30.559.30">
    <property type="entry name" value="Nonribosomal peptide synthetase, condensation domain"/>
    <property type="match status" value="2"/>
</dbReference>
<dbReference type="SUPFAM" id="SSF52777">
    <property type="entry name" value="CoA-dependent acyltransferases"/>
    <property type="match status" value="4"/>
</dbReference>
<dbReference type="PROSITE" id="PS50075">
    <property type="entry name" value="CARRIER"/>
    <property type="match status" value="1"/>
</dbReference>
<dbReference type="InterPro" id="IPR020806">
    <property type="entry name" value="PKS_PP-bd"/>
</dbReference>
<organism evidence="5 6">
    <name type="scientific">Rhodococcus gannanensis</name>
    <dbReference type="NCBI Taxonomy" id="1960308"/>
    <lineage>
        <taxon>Bacteria</taxon>
        <taxon>Bacillati</taxon>
        <taxon>Actinomycetota</taxon>
        <taxon>Actinomycetes</taxon>
        <taxon>Mycobacteriales</taxon>
        <taxon>Nocardiaceae</taxon>
        <taxon>Rhodococcus</taxon>
    </lineage>
</organism>
<dbReference type="Gene3D" id="2.30.38.10">
    <property type="entry name" value="Luciferase, Domain 3"/>
    <property type="match status" value="1"/>
</dbReference>
<dbReference type="InterPro" id="IPR045851">
    <property type="entry name" value="AMP-bd_C_sf"/>
</dbReference>
<dbReference type="InterPro" id="IPR020845">
    <property type="entry name" value="AMP-binding_CS"/>
</dbReference>
<dbReference type="Gene3D" id="3.40.50.980">
    <property type="match status" value="2"/>
</dbReference>
<dbReference type="InterPro" id="IPR023213">
    <property type="entry name" value="CAT-like_dom_sf"/>
</dbReference>
<dbReference type="PROSITE" id="PS00455">
    <property type="entry name" value="AMP_BINDING"/>
    <property type="match status" value="1"/>
</dbReference>
<dbReference type="Pfam" id="PF00501">
    <property type="entry name" value="AMP-binding"/>
    <property type="match status" value="1"/>
</dbReference>
<protein>
    <submittedName>
        <fullName evidence="5">Amino acid adenylation domain-containing protein</fullName>
    </submittedName>
</protein>
<dbReference type="Pfam" id="PF00668">
    <property type="entry name" value="Condensation"/>
    <property type="match status" value="2"/>
</dbReference>
<sequence length="1512" mass="159780">MSTTTTTPPTRRRKLIENVVPLTPLQQGILFHAQLADSDDGTDVYVVQMVLGITAHRPLDAATLRRSAQALVDRHTNLRTCFRTRRTGEPIGVVLREATVPWTDVDLRPDDAHADAMQRIRADDKARGFDVGAAPLLRFILIRIDESRYELVFTSHHLLLDGWSTPLLMRELFQVYGAGGDPSVLPAAQPFENYLAWLGRQDTTTGLECWAEYLGDVSEGTLVGPDGASRTPDMPDVYRPNVPDTIGHRLRELTRSAGITANTVVQSAWALLLGSVTGRTDVTFGSVVSGRVPDVPGIESMIGLFINTVPVRVRLSPAESTTALLQRVHRDQLTVMEHQHVGLADIARRVGVGELFDTVVVFESYPVDGAAMADTHRRIGLDVGVVGGRDATNYPLALVAQFDGELELAIEYQPSLFSAEDVTDLGASLVAIVDALVGDRGDAVASVGVRPTPHAPRSPAPGTPATMIDAAAAGVALCPDAVAVACGSASMTFAELDRASNRLARRLIGAGVGPEVAVAVVTARSIDAVVALWAVLRSGGVYVPLDPAYPAERLAGMIEDTGPPVILCTAGTAAVIADAVAGSGALLVDLSDADTRRAIESCDPSPLTDADRRGTVHPESSVYVIFTSGTTGRPKGVTVTHRGLCTLFGSHRADLYSVATQRAGRERVGVGHAWSLGFDASWQPMLWMFAGHTVHILDEDTMRDPELIARTVAENRIDFIELTPSMLDRAVDSGLFGAQSGDHTPATVGFGGEAVTGALWSRLRDSGVHAVNLYGPTESTVDSLAASVDASAEPALGFPVRGSGVRVLDAWLRPVPAGTAGELYVCGAGLARGYVGAPATTSARFVADPGGSGERMYRTGDVVTAGRDGTLRYLGRSDDQVKIRGHRVELGEVEAALRRCRGVEQSAAGVHVDVRGVRRLVGYVVGAAPDLAALAATLPDHMVPAAVVPLVDLPRTANGKVDRAALPAPDFSTLTTRTAPRDELESVLAHVFADVLGLPEIGVDDDFFTLGGDSIVSIALVGQARTAGVHVTARDVFDGRSIAAVADRVRSRSDILPTVSGDETGEVPITPVVARTLARGGNFARFCQARLLIAPDDAADVDARAAVQTVLDTHATLRSTLTDEPRWTVRAAGAVDAADVVDYVVCPDDAGFTEVLDRERRRAFDSLDPVTGRLIKVVLFDRGGGGRNRLLVVVHHLAIDAVSWHILVPDLRSAWERRPLAAPGTPFREWARALARVPKTVRTQSEYWDEVDAAAATEPRVTVAEPGGPGTTLADGVHADERLDTTTTATVLAAASRLGVGVDHVLATAVTITVARLAGHTAPLRVDIERHGREEALFDTTTDLSRTVGWFTAIAPVALDVSGTLDAAAGHWSAGEMAAATTAVATAMRATPTGGVGHGALRQFGGADTPVPVPQILFNYLGRTTIGEAVGEPWAGAPEAGSLGGTIDRATSAGHALQFDALVEDTQTGPELVCEWTGIPALLADHCDTATVARTFVDVLHRITHPIEEGHQ</sequence>
<dbReference type="Gene3D" id="1.10.1200.10">
    <property type="entry name" value="ACP-like"/>
    <property type="match status" value="1"/>
</dbReference>
<dbReference type="Pfam" id="PF13193">
    <property type="entry name" value="AMP-binding_C"/>
    <property type="match status" value="1"/>
</dbReference>
<dbReference type="SUPFAM" id="SSF56801">
    <property type="entry name" value="Acetyl-CoA synthetase-like"/>
    <property type="match status" value="1"/>
</dbReference>
<evidence type="ECO:0000256" key="3">
    <source>
        <dbReference type="ARBA" id="ARBA00022553"/>
    </source>
</evidence>
<dbReference type="InterPro" id="IPR010071">
    <property type="entry name" value="AA_adenyl_dom"/>
</dbReference>
<dbReference type="SUPFAM" id="SSF47336">
    <property type="entry name" value="ACP-like"/>
    <property type="match status" value="1"/>
</dbReference>
<evidence type="ECO:0000313" key="6">
    <source>
        <dbReference type="Proteomes" id="UP001597286"/>
    </source>
</evidence>
<dbReference type="InterPro" id="IPR025110">
    <property type="entry name" value="AMP-bd_C"/>
</dbReference>
<feature type="domain" description="Carrier" evidence="4">
    <location>
        <begin position="979"/>
        <end position="1053"/>
    </location>
</feature>
<dbReference type="CDD" id="cd19543">
    <property type="entry name" value="DCL_NRPS"/>
    <property type="match status" value="1"/>
</dbReference>
<dbReference type="PANTHER" id="PTHR45527">
    <property type="entry name" value="NONRIBOSOMAL PEPTIDE SYNTHETASE"/>
    <property type="match status" value="1"/>
</dbReference>
<evidence type="ECO:0000256" key="2">
    <source>
        <dbReference type="ARBA" id="ARBA00022450"/>
    </source>
</evidence>
<dbReference type="EMBL" id="JBHUFB010000020">
    <property type="protein sequence ID" value="MFD1815432.1"/>
    <property type="molecule type" value="Genomic_DNA"/>
</dbReference>